<dbReference type="PANTHER" id="PTHR10075">
    <property type="entry name" value="BASIGIN RELATED"/>
    <property type="match status" value="1"/>
</dbReference>
<sequence length="579" mass="63083">GAGEPPQITEKPEVIKVTVGDPVSLDCKVTGSPELRVKWMKDGKELQSIRQHKLTFDNNMSSLKIQAAQREDEGEYVFEVSVKAHSSLRLKPNAGRVSFLFTLSSVTEQVIAPSFIKPVADMQEILGSFVQICCKISGSLPISVEWQKDGTKILSGMKYKLIQQDNSVSVEIEQLERSDAGSYSCKLSNAAGSCQCSGSLRVKEPPSFVTVPEPQAAIPNTAVRFKCTFKGTPPFTVKWFKEDTELMTGPACFTGLDGQACFLELYSVGVTHTGVYSCQVSNDAGSVRCSADLAVKEPPEFVLKLPATKFVKQGESLRLECKASGTPPLKTAWYKHDAKLTEGGNYRTSFVDSVAVLELLRASFDDDGVFTCEAQNDAGSVSCSTTLTVKEPPSFVRVPQPVEGLKGKDVSLYCEMRGTAPFQVTWFKDRKPLMESRKYKMVSEGSSATLHVIGIEPTDAGDYECKVSNSVGSDTCQAPVKLREPPSFVKKLSNTTVTLGEEVTLVATVTGSEPITVSWVQDKDHILRDGDNRKITFENNQVALKVFKADETTAGKYSCQLRNDAGSVECFANLTVLGL</sequence>
<dbReference type="FunFam" id="2.60.40.10:FF:000107">
    <property type="entry name" value="Myosin, light chain kinase a"/>
    <property type="match status" value="1"/>
</dbReference>
<dbReference type="InterPro" id="IPR003598">
    <property type="entry name" value="Ig_sub2"/>
</dbReference>
<dbReference type="CDD" id="cd00096">
    <property type="entry name" value="Ig"/>
    <property type="match status" value="3"/>
</dbReference>
<dbReference type="PANTHER" id="PTHR10075:SF100">
    <property type="entry name" value="FASCICLIN-2"/>
    <property type="match status" value="1"/>
</dbReference>
<dbReference type="SUPFAM" id="SSF48726">
    <property type="entry name" value="Immunoglobulin"/>
    <property type="match status" value="6"/>
</dbReference>
<dbReference type="InterPro" id="IPR013098">
    <property type="entry name" value="Ig_I-set"/>
</dbReference>
<dbReference type="GO" id="GO:0003007">
    <property type="term" value="P:heart morphogenesis"/>
    <property type="evidence" value="ECO:0007669"/>
    <property type="project" value="UniProtKB-ARBA"/>
</dbReference>
<organism evidence="3 4">
    <name type="scientific">Salarias fasciatus</name>
    <name type="common">Jewelled blenny</name>
    <name type="synonym">Blennius fasciatus</name>
    <dbReference type="NCBI Taxonomy" id="181472"/>
    <lineage>
        <taxon>Eukaryota</taxon>
        <taxon>Metazoa</taxon>
        <taxon>Chordata</taxon>
        <taxon>Craniata</taxon>
        <taxon>Vertebrata</taxon>
        <taxon>Euteleostomi</taxon>
        <taxon>Actinopterygii</taxon>
        <taxon>Neopterygii</taxon>
        <taxon>Teleostei</taxon>
        <taxon>Neoteleostei</taxon>
        <taxon>Acanthomorphata</taxon>
        <taxon>Ovalentaria</taxon>
        <taxon>Blenniimorphae</taxon>
        <taxon>Blenniiformes</taxon>
        <taxon>Blennioidei</taxon>
        <taxon>Blenniidae</taxon>
        <taxon>Salariinae</taxon>
        <taxon>Salarias</taxon>
    </lineage>
</organism>
<feature type="domain" description="Ig-like" evidence="2">
    <location>
        <begin position="299"/>
        <end position="388"/>
    </location>
</feature>
<reference evidence="3" key="1">
    <citation type="submission" date="2019-06" db="EMBL/GenBank/DDBJ databases">
        <authorList>
            <consortium name="Wellcome Sanger Institute Data Sharing"/>
        </authorList>
    </citation>
    <scope>NUCLEOTIDE SEQUENCE [LARGE SCALE GENOMIC DNA]</scope>
</reference>
<dbReference type="AlphaFoldDB" id="A0A672I9B9"/>
<keyword evidence="1" id="KW-0393">Immunoglobulin domain</keyword>
<reference evidence="3" key="2">
    <citation type="submission" date="2025-08" db="UniProtKB">
        <authorList>
            <consortium name="Ensembl"/>
        </authorList>
    </citation>
    <scope>IDENTIFICATION</scope>
</reference>
<dbReference type="GO" id="GO:0055013">
    <property type="term" value="P:cardiac muscle cell development"/>
    <property type="evidence" value="ECO:0007669"/>
    <property type="project" value="UniProtKB-ARBA"/>
</dbReference>
<dbReference type="Ensembl" id="ENSSFAT00005039152.1">
    <property type="protein sequence ID" value="ENSSFAP00005037752.1"/>
    <property type="gene ID" value="ENSSFAG00005018984.1"/>
</dbReference>
<protein>
    <recommendedName>
        <fullName evidence="2">Ig-like domain-containing protein</fullName>
    </recommendedName>
</protein>
<evidence type="ECO:0000256" key="1">
    <source>
        <dbReference type="ARBA" id="ARBA00023319"/>
    </source>
</evidence>
<dbReference type="InterPro" id="IPR036179">
    <property type="entry name" value="Ig-like_dom_sf"/>
</dbReference>
<feature type="domain" description="Ig-like" evidence="2">
    <location>
        <begin position="206"/>
        <end position="294"/>
    </location>
</feature>
<feature type="domain" description="Ig-like" evidence="2">
    <location>
        <begin position="393"/>
        <end position="481"/>
    </location>
</feature>
<reference evidence="3" key="3">
    <citation type="submission" date="2025-09" db="UniProtKB">
        <authorList>
            <consortium name="Ensembl"/>
        </authorList>
    </citation>
    <scope>IDENTIFICATION</scope>
</reference>
<dbReference type="InterPro" id="IPR003599">
    <property type="entry name" value="Ig_sub"/>
</dbReference>
<proteinExistence type="predicted"/>
<dbReference type="Gene3D" id="2.60.40.10">
    <property type="entry name" value="Immunoglobulins"/>
    <property type="match status" value="6"/>
</dbReference>
<feature type="domain" description="Ig-like" evidence="2">
    <location>
        <begin position="6"/>
        <end position="89"/>
    </location>
</feature>
<accession>A0A672I9B9</accession>
<feature type="domain" description="Ig-like" evidence="2">
    <location>
        <begin position="486"/>
        <end position="575"/>
    </location>
</feature>
<dbReference type="PROSITE" id="PS50835">
    <property type="entry name" value="IG_LIKE"/>
    <property type="match status" value="6"/>
</dbReference>
<evidence type="ECO:0000313" key="3">
    <source>
        <dbReference type="Ensembl" id="ENSSFAP00005037752.1"/>
    </source>
</evidence>
<dbReference type="SMART" id="SM00409">
    <property type="entry name" value="IG"/>
    <property type="match status" value="6"/>
</dbReference>
<feature type="domain" description="Ig-like" evidence="2">
    <location>
        <begin position="113"/>
        <end position="201"/>
    </location>
</feature>
<dbReference type="InterPro" id="IPR013783">
    <property type="entry name" value="Ig-like_fold"/>
</dbReference>
<name>A0A672I9B9_SALFA</name>
<keyword evidence="4" id="KW-1185">Reference proteome</keyword>
<dbReference type="InterPro" id="IPR007110">
    <property type="entry name" value="Ig-like_dom"/>
</dbReference>
<dbReference type="FunFam" id="2.60.40.10:FF:000022">
    <property type="entry name" value="Cardiac titin"/>
    <property type="match status" value="5"/>
</dbReference>
<evidence type="ECO:0000313" key="4">
    <source>
        <dbReference type="Proteomes" id="UP000472267"/>
    </source>
</evidence>
<dbReference type="Pfam" id="PF07679">
    <property type="entry name" value="I-set"/>
    <property type="match status" value="6"/>
</dbReference>
<dbReference type="Proteomes" id="UP000472267">
    <property type="component" value="Chromosome 16"/>
</dbReference>
<evidence type="ECO:0000259" key="2">
    <source>
        <dbReference type="PROSITE" id="PS50835"/>
    </source>
</evidence>
<dbReference type="OMA" id="KLEMGMA"/>
<dbReference type="InParanoid" id="A0A672I9B9"/>
<dbReference type="SMART" id="SM00408">
    <property type="entry name" value="IGc2"/>
    <property type="match status" value="6"/>
</dbReference>